<name>A0ABV3Z467_9PROT</name>
<evidence type="ECO:0000313" key="2">
    <source>
        <dbReference type="EMBL" id="MEX6632147.1"/>
    </source>
</evidence>
<dbReference type="NCBIfam" id="TIGR02218">
    <property type="entry name" value="phg_TIGR02218"/>
    <property type="match status" value="1"/>
</dbReference>
<dbReference type="Pfam" id="PF09356">
    <property type="entry name" value="Phage_BR0599"/>
    <property type="match status" value="1"/>
</dbReference>
<dbReference type="Pfam" id="PF09931">
    <property type="entry name" value="Phage_phiJL001_Gp84_N"/>
    <property type="match status" value="1"/>
</dbReference>
<dbReference type="InterPro" id="IPR011928">
    <property type="entry name" value="Phage_phiJL001_Gp84"/>
</dbReference>
<dbReference type="RefSeq" id="WP_369311935.1">
    <property type="nucleotide sequence ID" value="NZ_JBEHZE010000001.1"/>
</dbReference>
<dbReference type="EMBL" id="JBEHZE010000001">
    <property type="protein sequence ID" value="MEX6632147.1"/>
    <property type="molecule type" value="Genomic_DNA"/>
</dbReference>
<evidence type="ECO:0000259" key="1">
    <source>
        <dbReference type="Pfam" id="PF09356"/>
    </source>
</evidence>
<gene>
    <name evidence="2" type="ORF">ABFZ84_01165</name>
</gene>
<evidence type="ECO:0000313" key="3">
    <source>
        <dbReference type="Proteomes" id="UP001560685"/>
    </source>
</evidence>
<dbReference type="InterPro" id="IPR018964">
    <property type="entry name" value="Phage_phiJL001_Gp84_C"/>
</dbReference>
<dbReference type="Proteomes" id="UP001560685">
    <property type="component" value="Unassembled WGS sequence"/>
</dbReference>
<proteinExistence type="predicted"/>
<accession>A0ABV3Z467</accession>
<sequence length="286" mass="30658">MRVLDPAFAAHLQGGITTLATCWRIARRDGVVHGFTDHDRALHFIETEFRPESGAKGSALRASADLGVDNSEIEGLLSSISADDLNAGRYDGAAVELYRVNWAAPSQHVLLKAGTIGEVTRVGAQFRAEIRGLSHQLDQPTGRLYQRLCDVNLGSDKCGISPAFVSAAVTSLRNSQNFSASSLDHYDDGWFSHGLIKWLSGANAGLAAHVKNQAGAGAISLWLPAGGPIKLGDAFEIQAGCDKRFATCREKFSNSVNFRGFPMMPGNDVAISYPLRSENNDGGKRS</sequence>
<comment type="caution">
    <text evidence="2">The sequence shown here is derived from an EMBL/GenBank/DDBJ whole genome shotgun (WGS) entry which is preliminary data.</text>
</comment>
<organism evidence="2 3">
    <name type="scientific">Hyphococcus lacteus</name>
    <dbReference type="NCBI Taxonomy" id="3143536"/>
    <lineage>
        <taxon>Bacteria</taxon>
        <taxon>Pseudomonadati</taxon>
        <taxon>Pseudomonadota</taxon>
        <taxon>Alphaproteobacteria</taxon>
        <taxon>Parvularculales</taxon>
        <taxon>Parvularculaceae</taxon>
        <taxon>Hyphococcus</taxon>
    </lineage>
</organism>
<keyword evidence="3" id="KW-1185">Reference proteome</keyword>
<reference evidence="2 3" key="1">
    <citation type="submission" date="2024-05" db="EMBL/GenBank/DDBJ databases">
        <title>Three bacterial strains, DH-69, EH-24, and ECK-19 isolated from coastal sediments.</title>
        <authorList>
            <person name="Ye Y.-Q."/>
            <person name="Du Z.-J."/>
        </authorList>
    </citation>
    <scope>NUCLEOTIDE SEQUENCE [LARGE SCALE GENOMIC DNA]</scope>
    <source>
        <strain evidence="2 3">ECK-19</strain>
    </source>
</reference>
<protein>
    <submittedName>
        <fullName evidence="2">DUF2163 domain-containing protein</fullName>
    </submittedName>
</protein>
<feature type="domain" description="Bacteriophage phiJL001 Gp84 C-terminal" evidence="1">
    <location>
        <begin position="189"/>
        <end position="268"/>
    </location>
</feature>